<comment type="caution">
    <text evidence="2">The sequence shown here is derived from an EMBL/GenBank/DDBJ whole genome shotgun (WGS) entry which is preliminary data.</text>
</comment>
<dbReference type="Proteomes" id="UP000765509">
    <property type="component" value="Unassembled WGS sequence"/>
</dbReference>
<dbReference type="AlphaFoldDB" id="A0A9Q3K4L2"/>
<gene>
    <name evidence="2" type="ORF">O181_113266</name>
</gene>
<dbReference type="GO" id="GO:0006397">
    <property type="term" value="P:mRNA processing"/>
    <property type="evidence" value="ECO:0007669"/>
    <property type="project" value="UniProtKB-KW"/>
</dbReference>
<keyword evidence="1" id="KW-0507">mRNA processing</keyword>
<reference evidence="2" key="1">
    <citation type="submission" date="2021-03" db="EMBL/GenBank/DDBJ databases">
        <title>Draft genome sequence of rust myrtle Austropuccinia psidii MF-1, a brazilian biotype.</title>
        <authorList>
            <person name="Quecine M.C."/>
            <person name="Pachon D.M.R."/>
            <person name="Bonatelli M.L."/>
            <person name="Correr F.H."/>
            <person name="Franceschini L.M."/>
            <person name="Leite T.F."/>
            <person name="Margarido G.R.A."/>
            <person name="Almeida C.A."/>
            <person name="Ferrarezi J.A."/>
            <person name="Labate C.A."/>
        </authorList>
    </citation>
    <scope>NUCLEOTIDE SEQUENCE</scope>
    <source>
        <strain evidence="2">MF-1</strain>
    </source>
</reference>
<proteinExistence type="predicted"/>
<dbReference type="SUPFAM" id="SSF57756">
    <property type="entry name" value="Retrovirus zinc finger-like domains"/>
    <property type="match status" value="1"/>
</dbReference>
<accession>A0A9Q3K4L2</accession>
<sequence length="151" mass="17730">MEGSFEESIFSIERNWPISWFLKQKDRLISLHLDMSETMIHERILRKCGGDLEHAITSRCIEPCSTEDYINVMEDITTRTKIRRNWYKNPIYNKTSGKTIKKPNKPQDRAPFKCHKCGIKSHLGNTCPKKTRINEIEIEKEDDTKESNEVS</sequence>
<keyword evidence="3" id="KW-1185">Reference proteome</keyword>
<dbReference type="EMBL" id="AVOT02092337">
    <property type="protein sequence ID" value="MBW0573551.1"/>
    <property type="molecule type" value="Genomic_DNA"/>
</dbReference>
<protein>
    <recommendedName>
        <fullName evidence="4">CCHC-type domain-containing protein</fullName>
    </recommendedName>
</protein>
<dbReference type="GO" id="GO:0008270">
    <property type="term" value="F:zinc ion binding"/>
    <property type="evidence" value="ECO:0007669"/>
    <property type="project" value="InterPro"/>
</dbReference>
<evidence type="ECO:0008006" key="4">
    <source>
        <dbReference type="Google" id="ProtNLM"/>
    </source>
</evidence>
<organism evidence="2 3">
    <name type="scientific">Austropuccinia psidii MF-1</name>
    <dbReference type="NCBI Taxonomy" id="1389203"/>
    <lineage>
        <taxon>Eukaryota</taxon>
        <taxon>Fungi</taxon>
        <taxon>Dikarya</taxon>
        <taxon>Basidiomycota</taxon>
        <taxon>Pucciniomycotina</taxon>
        <taxon>Pucciniomycetes</taxon>
        <taxon>Pucciniales</taxon>
        <taxon>Sphaerophragmiaceae</taxon>
        <taxon>Austropuccinia</taxon>
    </lineage>
</organism>
<evidence type="ECO:0000256" key="1">
    <source>
        <dbReference type="ARBA" id="ARBA00022664"/>
    </source>
</evidence>
<evidence type="ECO:0000313" key="3">
    <source>
        <dbReference type="Proteomes" id="UP000765509"/>
    </source>
</evidence>
<evidence type="ECO:0000313" key="2">
    <source>
        <dbReference type="EMBL" id="MBW0573551.1"/>
    </source>
</evidence>
<dbReference type="GO" id="GO:0003676">
    <property type="term" value="F:nucleic acid binding"/>
    <property type="evidence" value="ECO:0007669"/>
    <property type="project" value="InterPro"/>
</dbReference>
<dbReference type="InterPro" id="IPR036875">
    <property type="entry name" value="Znf_CCHC_sf"/>
</dbReference>
<name>A0A9Q3K4L2_9BASI</name>